<accession>A0A183L9Q3</accession>
<dbReference type="InterPro" id="IPR043502">
    <property type="entry name" value="DNA/RNA_pol_sf"/>
</dbReference>
<evidence type="ECO:0000313" key="2">
    <source>
        <dbReference type="Proteomes" id="UP000277204"/>
    </source>
</evidence>
<dbReference type="AlphaFoldDB" id="A0A183L9Q3"/>
<dbReference type="EMBL" id="UZAI01000099">
    <property type="protein sequence ID" value="VDO48517.1"/>
    <property type="molecule type" value="Genomic_DNA"/>
</dbReference>
<protein>
    <submittedName>
        <fullName evidence="1">Uncharacterized protein</fullName>
    </submittedName>
</protein>
<dbReference type="PANTHER" id="PTHR47027:SF25">
    <property type="entry name" value="REVERSE TRANSCRIPTASE DOMAIN-CONTAINING PROTEIN"/>
    <property type="match status" value="1"/>
</dbReference>
<dbReference type="Proteomes" id="UP000277204">
    <property type="component" value="Unassembled WGS sequence"/>
</dbReference>
<dbReference type="PANTHER" id="PTHR47027">
    <property type="entry name" value="REVERSE TRANSCRIPTASE DOMAIN-CONTAINING PROTEIN"/>
    <property type="match status" value="1"/>
</dbReference>
<reference evidence="1 2" key="1">
    <citation type="submission" date="2018-11" db="EMBL/GenBank/DDBJ databases">
        <authorList>
            <consortium name="Pathogen Informatics"/>
        </authorList>
    </citation>
    <scope>NUCLEOTIDE SEQUENCE [LARGE SCALE GENOMIC DNA]</scope>
    <source>
        <strain evidence="1 2">Zambia</strain>
    </source>
</reference>
<sequence length="387" mass="44057">MAIRQIKSEKAAGPDKIPAEALKSEIKVRSCTDQIATLRIIVEQSIEWNSSLYINFIDYEKAFNSVDSRTLCKLFQHYGVPEKIVNIIRNSYNGLQCKVVHGGQLTDAFQVRTGVRQGCLLSPFLFLQVVDWIMRTSTSEGKRGIQWTAQNQLDDLNFADNLALLSHTHEQMQIKTASVTAVSASVGFSIHKEKTEVLKFKAENNNPITLDGETLENVESFSYLGTIIDEQGGSDVDVKARIGKARTAFLQLKNIWNSKQLSTNIKVRIFNTNVKAVLLYGAETWRTTTTTIKKVQVFINSCLCKILNIHWPDTISNSLLWERKNQLPAEEIRKRRRKWIGHTSHKSSNCIARQALTWNPEGKRKRERSKNTLCRDIEADMKKMNNN</sequence>
<organism evidence="1 2">
    <name type="scientific">Schistosoma margrebowiei</name>
    <dbReference type="NCBI Taxonomy" id="48269"/>
    <lineage>
        <taxon>Eukaryota</taxon>
        <taxon>Metazoa</taxon>
        <taxon>Spiralia</taxon>
        <taxon>Lophotrochozoa</taxon>
        <taxon>Platyhelminthes</taxon>
        <taxon>Trematoda</taxon>
        <taxon>Digenea</taxon>
        <taxon>Strigeidida</taxon>
        <taxon>Schistosomatoidea</taxon>
        <taxon>Schistosomatidae</taxon>
        <taxon>Schistosoma</taxon>
    </lineage>
</organism>
<evidence type="ECO:0000313" key="1">
    <source>
        <dbReference type="EMBL" id="VDO48517.1"/>
    </source>
</evidence>
<dbReference type="Pfam" id="PF20049">
    <property type="entry name" value="DUF6451"/>
    <property type="match status" value="1"/>
</dbReference>
<dbReference type="CDD" id="cd01650">
    <property type="entry name" value="RT_nLTR_like"/>
    <property type="match status" value="1"/>
</dbReference>
<keyword evidence="2" id="KW-1185">Reference proteome</keyword>
<name>A0A183L9Q3_9TREM</name>
<dbReference type="InterPro" id="IPR000477">
    <property type="entry name" value="RT_dom"/>
</dbReference>
<dbReference type="SUPFAM" id="SSF56672">
    <property type="entry name" value="DNA/RNA polymerases"/>
    <property type="match status" value="1"/>
</dbReference>
<dbReference type="InterPro" id="IPR045609">
    <property type="entry name" value="DUF6451"/>
</dbReference>
<dbReference type="Pfam" id="PF00078">
    <property type="entry name" value="RVT_1"/>
    <property type="match status" value="1"/>
</dbReference>
<gene>
    <name evidence="1" type="ORF">SMRZ_LOCUS528</name>
</gene>
<dbReference type="PROSITE" id="PS50878">
    <property type="entry name" value="RT_POL"/>
    <property type="match status" value="1"/>
</dbReference>
<proteinExistence type="predicted"/>